<dbReference type="GO" id="GO:0005737">
    <property type="term" value="C:cytoplasm"/>
    <property type="evidence" value="ECO:0007669"/>
    <property type="project" value="TreeGrafter"/>
</dbReference>
<feature type="transmembrane region" description="Helical" evidence="8">
    <location>
        <begin position="438"/>
        <end position="456"/>
    </location>
</feature>
<comment type="subcellular location">
    <subcellularLocation>
        <location evidence="2">Endomembrane system</location>
        <topology evidence="2">Multi-pass membrane protein</topology>
    </subcellularLocation>
</comment>
<dbReference type="GO" id="GO:0004222">
    <property type="term" value="F:metalloendopeptidase activity"/>
    <property type="evidence" value="ECO:0007669"/>
    <property type="project" value="InterPro"/>
</dbReference>
<dbReference type="PANTHER" id="PTHR13325:SF3">
    <property type="entry name" value="MEMBRANE-BOUND TRANSCRIPTION FACTOR SITE-2 PROTEASE"/>
    <property type="match status" value="1"/>
</dbReference>
<reference evidence="10" key="1">
    <citation type="submission" date="2017-08" db="EMBL/GenBank/DDBJ databases">
        <authorList>
            <person name="Imhoff J.F."/>
            <person name="Rahn T."/>
            <person name="Kuenzel S."/>
            <person name="Neulinger S.C."/>
        </authorList>
    </citation>
    <scope>NUCLEOTIDE SEQUENCE</scope>
    <source>
        <strain evidence="10">DSM 9154</strain>
    </source>
</reference>
<feature type="transmembrane region" description="Helical" evidence="8">
    <location>
        <begin position="266"/>
        <end position="289"/>
    </location>
</feature>
<comment type="caution">
    <text evidence="10">The sequence shown here is derived from an EMBL/GenBank/DDBJ whole genome shotgun (WGS) entry which is preliminary data.</text>
</comment>
<reference evidence="10" key="2">
    <citation type="journal article" date="2020" name="Microorganisms">
        <title>Osmotic Adaptation and Compatible Solute Biosynthesis of Phototrophic Bacteria as Revealed from Genome Analyses.</title>
        <authorList>
            <person name="Imhoff J.F."/>
            <person name="Rahn T."/>
            <person name="Kunzel S."/>
            <person name="Keller A."/>
            <person name="Neulinger S.C."/>
        </authorList>
    </citation>
    <scope>NUCLEOTIDE SEQUENCE</scope>
    <source>
        <strain evidence="10">DSM 9154</strain>
    </source>
</reference>
<protein>
    <recommendedName>
        <fullName evidence="9">Peptidase M50 domain-containing protein</fullName>
    </recommendedName>
</protein>
<feature type="compositionally biased region" description="Low complexity" evidence="7">
    <location>
        <begin position="8"/>
        <end position="26"/>
    </location>
</feature>
<dbReference type="PANTHER" id="PTHR13325">
    <property type="entry name" value="PROTEASE M50 MEMBRANE-BOUND TRANSCRIPTION FACTOR SITE 2 PROTEASE"/>
    <property type="match status" value="1"/>
</dbReference>
<evidence type="ECO:0000256" key="8">
    <source>
        <dbReference type="SAM" id="Phobius"/>
    </source>
</evidence>
<feature type="transmembrane region" description="Helical" evidence="8">
    <location>
        <begin position="371"/>
        <end position="394"/>
    </location>
</feature>
<dbReference type="AlphaFoldDB" id="A0A934UZE7"/>
<feature type="transmembrane region" description="Helical" evidence="8">
    <location>
        <begin position="295"/>
        <end position="315"/>
    </location>
</feature>
<feature type="transmembrane region" description="Helical" evidence="8">
    <location>
        <begin position="171"/>
        <end position="190"/>
    </location>
</feature>
<dbReference type="GO" id="GO:0012505">
    <property type="term" value="C:endomembrane system"/>
    <property type="evidence" value="ECO:0007669"/>
    <property type="project" value="UniProtKB-SubCell"/>
</dbReference>
<keyword evidence="6 8" id="KW-0472">Membrane</keyword>
<feature type="transmembrane region" description="Helical" evidence="8">
    <location>
        <begin position="196"/>
        <end position="215"/>
    </location>
</feature>
<dbReference type="Gene3D" id="1.10.287.470">
    <property type="entry name" value="Helix hairpin bin"/>
    <property type="match status" value="1"/>
</dbReference>
<gene>
    <name evidence="10" type="ORF">CKO21_04215</name>
</gene>
<dbReference type="Pfam" id="PF02163">
    <property type="entry name" value="Peptidase_M50"/>
    <property type="match status" value="1"/>
</dbReference>
<keyword evidence="11" id="KW-1185">Reference proteome</keyword>
<sequence length="734" mass="81879">MAGVMSLAAAAPRAQSPAPGAGQLPDVLPPLRPDLELLEAPQAADGSPSWTIHDPVRNSFFRIGHTAFQLLANWDLGDPRDVLERVNAATPVQVDAGQLQQLLRFLSANQLVQTGGQLDLQDHLRRLAQQKRSPWSWLLHRYLFFRIPLVRPDGFLTATLPLVRPLMRRGFMRLCLALGIIGLLLALRQWETFTHTFVSFLSWQGAVAFAATLAVTKVPHELAHGYMAKAYGCRVRTMGVAFLVFYPVLFTDTTDAWRLVSRRQRLMIGAAGMLAEVMLALLATFAWSFLPDGMLRSGAFLLATVTWTMTLLVNLNPFMRFDGYYLLSDWLGVQNLQARGFALGRWKLRELLFGFGAPPPERWDRRTGRLLLLYAYSTWIWRFFLFLGIAILVYHFFFKVLGLFLMAVELSWFIARPIAQELAQWWQRRRAMRLNRNLIATLAALAGVVLLLTWPWQSRVPVPAVLQAGQHTALFPPVPARLVDIAARDSAQVQQGDLLYRLDSPELEHALRQTQKRIALAEQLLRRQAASAETLGRLTVLEQELAADRTRLDGLRAQQARLSVRAPIAGRLSDVPPELATGQWITREQTLGRIIGTSPARLRGYVRARDVARFEAGAAGRFYPQDPARAPIDVRVGARETVNASRLEIPYLAATYGGGIETERRQTRDAAAEIAGSGLVPHTPVYRVEMAPRADQAAPEQVVPGTVMVDGTGRSLIARAWRSAAAVLIRESGF</sequence>
<evidence type="ECO:0000313" key="10">
    <source>
        <dbReference type="EMBL" id="MBK1696446.1"/>
    </source>
</evidence>
<evidence type="ECO:0000256" key="3">
    <source>
        <dbReference type="ARBA" id="ARBA00007931"/>
    </source>
</evidence>
<comment type="cofactor">
    <cofactor evidence="1">
        <name>Zn(2+)</name>
        <dbReference type="ChEBI" id="CHEBI:29105"/>
    </cofactor>
</comment>
<dbReference type="Proteomes" id="UP000778970">
    <property type="component" value="Unassembled WGS sequence"/>
</dbReference>
<dbReference type="Gene3D" id="2.40.30.170">
    <property type="match status" value="1"/>
</dbReference>
<dbReference type="GO" id="GO:0016020">
    <property type="term" value="C:membrane"/>
    <property type="evidence" value="ECO:0007669"/>
    <property type="project" value="InterPro"/>
</dbReference>
<dbReference type="Gene3D" id="2.40.50.100">
    <property type="match status" value="1"/>
</dbReference>
<evidence type="ECO:0000256" key="1">
    <source>
        <dbReference type="ARBA" id="ARBA00001947"/>
    </source>
</evidence>
<dbReference type="GO" id="GO:0031293">
    <property type="term" value="P:membrane protein intracellular domain proteolysis"/>
    <property type="evidence" value="ECO:0007669"/>
    <property type="project" value="TreeGrafter"/>
</dbReference>
<dbReference type="InterPro" id="IPR001193">
    <property type="entry name" value="MBTPS2"/>
</dbReference>
<keyword evidence="5 8" id="KW-1133">Transmembrane helix</keyword>
<evidence type="ECO:0000256" key="2">
    <source>
        <dbReference type="ARBA" id="ARBA00004127"/>
    </source>
</evidence>
<evidence type="ECO:0000256" key="7">
    <source>
        <dbReference type="SAM" id="MobiDB-lite"/>
    </source>
</evidence>
<evidence type="ECO:0000256" key="4">
    <source>
        <dbReference type="ARBA" id="ARBA00022692"/>
    </source>
</evidence>
<accession>A0A934UZE7</accession>
<proteinExistence type="inferred from homology"/>
<feature type="transmembrane region" description="Helical" evidence="8">
    <location>
        <begin position="400"/>
        <end position="418"/>
    </location>
</feature>
<feature type="domain" description="Peptidase M50" evidence="9">
    <location>
        <begin position="208"/>
        <end position="313"/>
    </location>
</feature>
<dbReference type="EMBL" id="NRRE01000017">
    <property type="protein sequence ID" value="MBK1696446.1"/>
    <property type="molecule type" value="Genomic_DNA"/>
</dbReference>
<evidence type="ECO:0000313" key="11">
    <source>
        <dbReference type="Proteomes" id="UP000778970"/>
    </source>
</evidence>
<comment type="similarity">
    <text evidence="3">Belongs to the peptidase M50B family.</text>
</comment>
<evidence type="ECO:0000256" key="5">
    <source>
        <dbReference type="ARBA" id="ARBA00022989"/>
    </source>
</evidence>
<evidence type="ECO:0000259" key="9">
    <source>
        <dbReference type="Pfam" id="PF02163"/>
    </source>
</evidence>
<dbReference type="SUPFAM" id="SSF111369">
    <property type="entry name" value="HlyD-like secretion proteins"/>
    <property type="match status" value="1"/>
</dbReference>
<feature type="region of interest" description="Disordered" evidence="7">
    <location>
        <begin position="8"/>
        <end position="30"/>
    </location>
</feature>
<dbReference type="InterPro" id="IPR008915">
    <property type="entry name" value="Peptidase_M50"/>
</dbReference>
<name>A0A934UZE7_9PROT</name>
<keyword evidence="4 8" id="KW-0812">Transmembrane</keyword>
<organism evidence="10 11">
    <name type="scientific">Rhodovibrio salinarum</name>
    <dbReference type="NCBI Taxonomy" id="1087"/>
    <lineage>
        <taxon>Bacteria</taxon>
        <taxon>Pseudomonadati</taxon>
        <taxon>Pseudomonadota</taxon>
        <taxon>Alphaproteobacteria</taxon>
        <taxon>Rhodospirillales</taxon>
        <taxon>Rhodovibrionaceae</taxon>
        <taxon>Rhodovibrio</taxon>
    </lineage>
</organism>
<evidence type="ECO:0000256" key="6">
    <source>
        <dbReference type="ARBA" id="ARBA00023136"/>
    </source>
</evidence>